<name>A0ABQ9W1H3_SAGOE</name>
<sequence>MHTAEDSQQRVVTLPFSWSADLGEMWLSVLGKPPRQSARWGHPCVFVGRAPELALLRALAELGMVMALKLRPDPWAGRRPQPGAFTFARPFSASVMAARSL</sequence>
<accession>A0ABQ9W1H3</accession>
<dbReference type="EMBL" id="JASSZA010000003">
    <property type="protein sequence ID" value="KAK2115300.1"/>
    <property type="molecule type" value="Genomic_DNA"/>
</dbReference>
<organism evidence="1 2">
    <name type="scientific">Saguinus oedipus</name>
    <name type="common">Cotton-top tamarin</name>
    <name type="synonym">Oedipomidas oedipus</name>
    <dbReference type="NCBI Taxonomy" id="9490"/>
    <lineage>
        <taxon>Eukaryota</taxon>
        <taxon>Metazoa</taxon>
        <taxon>Chordata</taxon>
        <taxon>Craniata</taxon>
        <taxon>Vertebrata</taxon>
        <taxon>Euteleostomi</taxon>
        <taxon>Mammalia</taxon>
        <taxon>Eutheria</taxon>
        <taxon>Euarchontoglires</taxon>
        <taxon>Primates</taxon>
        <taxon>Haplorrhini</taxon>
        <taxon>Platyrrhini</taxon>
        <taxon>Cebidae</taxon>
        <taxon>Callitrichinae</taxon>
        <taxon>Saguinus</taxon>
    </lineage>
</organism>
<dbReference type="Proteomes" id="UP001266305">
    <property type="component" value="Unassembled WGS sequence"/>
</dbReference>
<comment type="caution">
    <text evidence="1">The sequence shown here is derived from an EMBL/GenBank/DDBJ whole genome shotgun (WGS) entry which is preliminary data.</text>
</comment>
<reference evidence="1 2" key="1">
    <citation type="submission" date="2023-05" db="EMBL/GenBank/DDBJ databases">
        <title>B98-5 Cell Line De Novo Hybrid Assembly: An Optical Mapping Approach.</title>
        <authorList>
            <person name="Kananen K."/>
            <person name="Auerbach J.A."/>
            <person name="Kautto E."/>
            <person name="Blachly J.S."/>
        </authorList>
    </citation>
    <scope>NUCLEOTIDE SEQUENCE [LARGE SCALE GENOMIC DNA]</scope>
    <source>
        <strain evidence="1">B95-8</strain>
        <tissue evidence="1">Cell line</tissue>
    </source>
</reference>
<proteinExistence type="predicted"/>
<keyword evidence="2" id="KW-1185">Reference proteome</keyword>
<protein>
    <submittedName>
        <fullName evidence="1">Uncharacterized protein</fullName>
    </submittedName>
</protein>
<evidence type="ECO:0000313" key="2">
    <source>
        <dbReference type="Proteomes" id="UP001266305"/>
    </source>
</evidence>
<gene>
    <name evidence="1" type="ORF">P7K49_005926</name>
</gene>
<evidence type="ECO:0000313" key="1">
    <source>
        <dbReference type="EMBL" id="KAK2115300.1"/>
    </source>
</evidence>